<protein>
    <submittedName>
        <fullName evidence="7">Glutathionylspermidine synthase</fullName>
    </submittedName>
</protein>
<gene>
    <name evidence="7" type="ORF">GCM10011396_19660</name>
</gene>
<proteinExistence type="predicted"/>
<dbReference type="SUPFAM" id="SSF52440">
    <property type="entry name" value="PreATP-grasp domain"/>
    <property type="match status" value="1"/>
</dbReference>
<evidence type="ECO:0000313" key="7">
    <source>
        <dbReference type="EMBL" id="GGC72580.1"/>
    </source>
</evidence>
<keyword evidence="3" id="KW-0547">Nucleotide-binding</keyword>
<name>A0A916UH12_9BURK</name>
<dbReference type="InterPro" id="IPR016185">
    <property type="entry name" value="PreATP-grasp_dom_sf"/>
</dbReference>
<comment type="caution">
    <text evidence="7">The sequence shown here is derived from an EMBL/GenBank/DDBJ whole genome shotgun (WGS) entry which is preliminary data.</text>
</comment>
<evidence type="ECO:0000259" key="6">
    <source>
        <dbReference type="Pfam" id="PF03738"/>
    </source>
</evidence>
<sequence length="383" mass="44066">MIRESLTPRSNWQAQFESLGFSYHSIDGLYWDERYAYRFTAAQIDTLEQASLDLHQMALQAAEHVIRTERLEQFAIPKAFWPLVEQSWRDREFSLYGRFDLSWNGEGPPKLLEYNADTPTGLVESSVAQWYWLQDVYPHADQFNSLHEKLIEQWKSYSAKGMLHFACAGGNEEDEGNLSYLRDTAIQAGLATKQCAIEELGWDSSNEEFVDNADVRIDNLFKLYPWEWLCREEFAPQLLTQTKQPAQRMRIIEPAWKMLLSNKAILPVLWELFPGHPNLLPAYYDAWKISGNFVKKPLYSREGENISVYADGNVIHTPGEYGAEGYIYQAYAPQPKFDDGITPAYTSIGAWIVGDEAAGIGIREDETLITKNTSRFIPHYFVD</sequence>
<dbReference type="GO" id="GO:0016874">
    <property type="term" value="F:ligase activity"/>
    <property type="evidence" value="ECO:0007669"/>
    <property type="project" value="UniProtKB-KW"/>
</dbReference>
<dbReference type="InterPro" id="IPR005494">
    <property type="entry name" value="GSPS_pre-ATP-grasp-like_dom"/>
</dbReference>
<accession>A0A916UH12</accession>
<dbReference type="Proteomes" id="UP000637423">
    <property type="component" value="Unassembled WGS sequence"/>
</dbReference>
<keyword evidence="1" id="KW-0436">Ligase</keyword>
<dbReference type="AlphaFoldDB" id="A0A916UH12"/>
<keyword evidence="8" id="KW-1185">Reference proteome</keyword>
<dbReference type="Gene3D" id="3.30.1490.330">
    <property type="match status" value="1"/>
</dbReference>
<dbReference type="GO" id="GO:0005524">
    <property type="term" value="F:ATP binding"/>
    <property type="evidence" value="ECO:0007669"/>
    <property type="project" value="UniProtKB-KW"/>
</dbReference>
<feature type="domain" description="Glutathionylspermidine synthase pre-ATP-grasp-like" evidence="6">
    <location>
        <begin position="12"/>
        <end position="381"/>
    </location>
</feature>
<evidence type="ECO:0000256" key="2">
    <source>
        <dbReference type="ARBA" id="ARBA00022723"/>
    </source>
</evidence>
<dbReference type="GO" id="GO:0046872">
    <property type="term" value="F:metal ion binding"/>
    <property type="evidence" value="ECO:0007669"/>
    <property type="project" value="UniProtKB-KW"/>
</dbReference>
<keyword evidence="2" id="KW-0479">Metal-binding</keyword>
<dbReference type="EMBL" id="BMED01000002">
    <property type="protein sequence ID" value="GGC72580.1"/>
    <property type="molecule type" value="Genomic_DNA"/>
</dbReference>
<organism evidence="7 8">
    <name type="scientific">Undibacterium terreum</name>
    <dbReference type="NCBI Taxonomy" id="1224302"/>
    <lineage>
        <taxon>Bacteria</taxon>
        <taxon>Pseudomonadati</taxon>
        <taxon>Pseudomonadota</taxon>
        <taxon>Betaproteobacteria</taxon>
        <taxon>Burkholderiales</taxon>
        <taxon>Oxalobacteraceae</taxon>
        <taxon>Undibacterium</taxon>
    </lineage>
</organism>
<evidence type="ECO:0000256" key="3">
    <source>
        <dbReference type="ARBA" id="ARBA00022741"/>
    </source>
</evidence>
<keyword evidence="5" id="KW-0460">Magnesium</keyword>
<evidence type="ECO:0000256" key="4">
    <source>
        <dbReference type="ARBA" id="ARBA00022840"/>
    </source>
</evidence>
<evidence type="ECO:0000256" key="5">
    <source>
        <dbReference type="ARBA" id="ARBA00022842"/>
    </source>
</evidence>
<evidence type="ECO:0000313" key="8">
    <source>
        <dbReference type="Proteomes" id="UP000637423"/>
    </source>
</evidence>
<reference evidence="7" key="2">
    <citation type="submission" date="2020-09" db="EMBL/GenBank/DDBJ databases">
        <authorList>
            <person name="Sun Q."/>
            <person name="Zhou Y."/>
        </authorList>
    </citation>
    <scope>NUCLEOTIDE SEQUENCE</scope>
    <source>
        <strain evidence="7">CGMCC 1.10998</strain>
    </source>
</reference>
<reference evidence="7" key="1">
    <citation type="journal article" date="2014" name="Int. J. Syst. Evol. Microbiol.">
        <title>Complete genome sequence of Corynebacterium casei LMG S-19264T (=DSM 44701T), isolated from a smear-ripened cheese.</title>
        <authorList>
            <consortium name="US DOE Joint Genome Institute (JGI-PGF)"/>
            <person name="Walter F."/>
            <person name="Albersmeier A."/>
            <person name="Kalinowski J."/>
            <person name="Ruckert C."/>
        </authorList>
    </citation>
    <scope>NUCLEOTIDE SEQUENCE</scope>
    <source>
        <strain evidence="7">CGMCC 1.10998</strain>
    </source>
</reference>
<dbReference type="RefSeq" id="WP_188565890.1">
    <property type="nucleotide sequence ID" value="NZ_BMED01000002.1"/>
</dbReference>
<keyword evidence="4" id="KW-0067">ATP-binding</keyword>
<evidence type="ECO:0000256" key="1">
    <source>
        <dbReference type="ARBA" id="ARBA00022598"/>
    </source>
</evidence>
<dbReference type="SUPFAM" id="SSF56059">
    <property type="entry name" value="Glutathione synthetase ATP-binding domain-like"/>
    <property type="match status" value="1"/>
</dbReference>
<dbReference type="Pfam" id="PF03738">
    <property type="entry name" value="GSP_synth"/>
    <property type="match status" value="1"/>
</dbReference>